<evidence type="ECO:0000313" key="4">
    <source>
        <dbReference type="EMBL" id="NML42602.1"/>
    </source>
</evidence>
<dbReference type="NCBIfam" id="TIGR02532">
    <property type="entry name" value="IV_pilin_GFxxxE"/>
    <property type="match status" value="1"/>
</dbReference>
<keyword evidence="3" id="KW-0812">Transmembrane</keyword>
<dbReference type="InterPro" id="IPR012902">
    <property type="entry name" value="N_methyl_site"/>
</dbReference>
<dbReference type="AlphaFoldDB" id="A0A848GZ59"/>
<dbReference type="GO" id="GO:0009289">
    <property type="term" value="C:pilus"/>
    <property type="evidence" value="ECO:0007669"/>
    <property type="project" value="InterPro"/>
</dbReference>
<comment type="similarity">
    <text evidence="1">Belongs to the N-Me-Phe pilin family.</text>
</comment>
<accession>A0A848GZ59</accession>
<keyword evidence="5" id="KW-1185">Reference proteome</keyword>
<dbReference type="InterPro" id="IPR045584">
    <property type="entry name" value="Pilin-like"/>
</dbReference>
<dbReference type="Pfam" id="PF07963">
    <property type="entry name" value="N_methyl"/>
    <property type="match status" value="1"/>
</dbReference>
<name>A0A848GZ59_9BURK</name>
<evidence type="ECO:0000313" key="5">
    <source>
        <dbReference type="Proteomes" id="UP000541185"/>
    </source>
</evidence>
<dbReference type="Proteomes" id="UP000541185">
    <property type="component" value="Unassembled WGS sequence"/>
</dbReference>
<comment type="caution">
    <text evidence="4">The sequence shown here is derived from an EMBL/GenBank/DDBJ whole genome shotgun (WGS) entry which is preliminary data.</text>
</comment>
<dbReference type="EMBL" id="JABBFX010000001">
    <property type="protein sequence ID" value="NML42602.1"/>
    <property type="molecule type" value="Genomic_DNA"/>
</dbReference>
<gene>
    <name evidence="4" type="ORF">HHL11_02495</name>
</gene>
<keyword evidence="2" id="KW-0488">Methylation</keyword>
<dbReference type="RefSeq" id="WP_169419881.1">
    <property type="nucleotide sequence ID" value="NZ_JABBFX010000001.1"/>
</dbReference>
<dbReference type="GO" id="GO:0007155">
    <property type="term" value="P:cell adhesion"/>
    <property type="evidence" value="ECO:0007669"/>
    <property type="project" value="InterPro"/>
</dbReference>
<feature type="transmembrane region" description="Helical" evidence="3">
    <location>
        <begin position="15"/>
        <end position="36"/>
    </location>
</feature>
<sequence length="171" mass="18481">MKSKVGFKQKRQQGFTLVELIISMCILAVLSSIALAQMRDYTRRARISEVVMAGTNCKTAVSENYLVRDSAPNPGSWGCESPTAGTNYASSVKTSSNGVIQVTIQNLDGLVDGRHIYLIPTRVDGGFMTTPNDLGKSVRGWTCGSDWQPVRNALPGNCHSDTTGVSSDTYQ</sequence>
<evidence type="ECO:0000256" key="1">
    <source>
        <dbReference type="ARBA" id="ARBA00005233"/>
    </source>
</evidence>
<keyword evidence="3" id="KW-1133">Transmembrane helix</keyword>
<evidence type="ECO:0000256" key="2">
    <source>
        <dbReference type="ARBA" id="ARBA00022481"/>
    </source>
</evidence>
<proteinExistence type="inferred from homology"/>
<dbReference type="Gene3D" id="3.30.700.10">
    <property type="entry name" value="Glycoprotein, Type 4 Pilin"/>
    <property type="match status" value="1"/>
</dbReference>
<dbReference type="SUPFAM" id="SSF54523">
    <property type="entry name" value="Pili subunits"/>
    <property type="match status" value="1"/>
</dbReference>
<keyword evidence="3" id="KW-0472">Membrane</keyword>
<organism evidence="4 5">
    <name type="scientific">Ramlibacter agri</name>
    <dbReference type="NCBI Taxonomy" id="2728837"/>
    <lineage>
        <taxon>Bacteria</taxon>
        <taxon>Pseudomonadati</taxon>
        <taxon>Pseudomonadota</taxon>
        <taxon>Betaproteobacteria</taxon>
        <taxon>Burkholderiales</taxon>
        <taxon>Comamonadaceae</taxon>
        <taxon>Ramlibacter</taxon>
    </lineage>
</organism>
<dbReference type="InterPro" id="IPR001082">
    <property type="entry name" value="Pilin"/>
</dbReference>
<protein>
    <submittedName>
        <fullName evidence="4">Pilin</fullName>
    </submittedName>
</protein>
<dbReference type="Pfam" id="PF00114">
    <property type="entry name" value="Pilin"/>
    <property type="match status" value="1"/>
</dbReference>
<evidence type="ECO:0000256" key="3">
    <source>
        <dbReference type="SAM" id="Phobius"/>
    </source>
</evidence>
<reference evidence="4 5" key="1">
    <citation type="submission" date="2020-04" db="EMBL/GenBank/DDBJ databases">
        <title>Ramlibacter sp. G-1-2-2 isolated from soil.</title>
        <authorList>
            <person name="Dahal R.H."/>
        </authorList>
    </citation>
    <scope>NUCLEOTIDE SEQUENCE [LARGE SCALE GENOMIC DNA]</scope>
    <source>
        <strain evidence="4 5">G-1-2-2</strain>
    </source>
</reference>